<dbReference type="AlphaFoldDB" id="B1Y0M0"/>
<evidence type="ECO:0000256" key="1">
    <source>
        <dbReference type="ARBA" id="ARBA00022448"/>
    </source>
</evidence>
<dbReference type="PANTHER" id="PTHR30176:SF3">
    <property type="entry name" value="FERREDOXIN-TYPE PROTEIN NAPH"/>
    <property type="match status" value="1"/>
</dbReference>
<evidence type="ECO:0000256" key="3">
    <source>
        <dbReference type="ARBA" id="ARBA00022723"/>
    </source>
</evidence>
<dbReference type="NCBIfam" id="TIGR02745">
    <property type="entry name" value="ccoG_rdxA_fixG"/>
    <property type="match status" value="1"/>
</dbReference>
<accession>B1Y0M0</accession>
<keyword evidence="7" id="KW-0812">Transmembrane</keyword>
<evidence type="ECO:0000256" key="6">
    <source>
        <dbReference type="ARBA" id="ARBA00023014"/>
    </source>
</evidence>
<dbReference type="InterPro" id="IPR013783">
    <property type="entry name" value="Ig-like_fold"/>
</dbReference>
<keyword evidence="3" id="KW-0479">Metal-binding</keyword>
<feature type="transmembrane region" description="Helical" evidence="7">
    <location>
        <begin position="36"/>
        <end position="54"/>
    </location>
</feature>
<evidence type="ECO:0000256" key="4">
    <source>
        <dbReference type="ARBA" id="ARBA00022982"/>
    </source>
</evidence>
<dbReference type="InterPro" id="IPR032879">
    <property type="entry name" value="FixG_C"/>
</dbReference>
<dbReference type="Pfam" id="PF11614">
    <property type="entry name" value="FixG_C"/>
    <property type="match status" value="1"/>
</dbReference>
<dbReference type="EMBL" id="CP001013">
    <property type="protein sequence ID" value="ACB33001.1"/>
    <property type="molecule type" value="Genomic_DNA"/>
</dbReference>
<reference evidence="9 10" key="1">
    <citation type="submission" date="2008-03" db="EMBL/GenBank/DDBJ databases">
        <title>Complete sequence of Leptothrix cholodnii SP-6.</title>
        <authorList>
            <consortium name="US DOE Joint Genome Institute"/>
            <person name="Copeland A."/>
            <person name="Lucas S."/>
            <person name="Lapidus A."/>
            <person name="Glavina del Rio T."/>
            <person name="Dalin E."/>
            <person name="Tice H."/>
            <person name="Bruce D."/>
            <person name="Goodwin L."/>
            <person name="Pitluck S."/>
            <person name="Chertkov O."/>
            <person name="Brettin T."/>
            <person name="Detter J.C."/>
            <person name="Han C."/>
            <person name="Kuske C.R."/>
            <person name="Schmutz J."/>
            <person name="Larimer F."/>
            <person name="Land M."/>
            <person name="Hauser L."/>
            <person name="Kyrpides N."/>
            <person name="Lykidis A."/>
            <person name="Emerson D."/>
            <person name="Richardson P."/>
        </authorList>
    </citation>
    <scope>NUCLEOTIDE SEQUENCE [LARGE SCALE GENOMIC DNA]</scope>
    <source>
        <strain evidence="10">ATCC 51168 / LMG 8142 / SP-6</strain>
    </source>
</reference>
<dbReference type="InterPro" id="IPR009051">
    <property type="entry name" value="Helical_ferredxn"/>
</dbReference>
<keyword evidence="5" id="KW-0408">Iron</keyword>
<feature type="domain" description="4Fe-4S ferredoxin-type" evidence="8">
    <location>
        <begin position="256"/>
        <end position="284"/>
    </location>
</feature>
<keyword evidence="4" id="KW-0249">Electron transport</keyword>
<dbReference type="Proteomes" id="UP000001693">
    <property type="component" value="Chromosome"/>
</dbReference>
<dbReference type="RefSeq" id="WP_012345763.1">
    <property type="nucleotide sequence ID" value="NC_010524.1"/>
</dbReference>
<dbReference type="SUPFAM" id="SSF54862">
    <property type="entry name" value="4Fe-4S ferredoxins"/>
    <property type="match status" value="1"/>
</dbReference>
<gene>
    <name evidence="9" type="ordered locus">Lcho_0728</name>
</gene>
<sequence>MSASPRKIIPLVPLNPLGPPEQKIQARAVTGRHARWRWAMVWLTQAFFYGLPWLNFNQRQAVLFDVAGGRFYLFGAVLYPQDLIYLTALLVLCALLLFAATALAGRVWCGFACPQTVYTQIFQWLELRIEGDRLARMRLDAQAWDAGKLRLRTGKHLAWAAVSLWTGLTFVGWFTPIRDLSTGLLTASGIGPWEVFWVLFYSLATYGNAGYLREKVCQHMCPYGRFQGSMLDRDTLIVGYDSARGEPRGARARGSDAQALKLGSCVDCTICVQVCPVGIDIREGLQAPCISCGLCIDACDTVMDKLQAPRGLIRFASQRELAGEAAAVGWRAQWRRPRVRIYAALLLGVSAALMLGFASRPTLRVDAIRDRGVLARQGEDGRITNVYRLQVMNASERARRIEVRVDGTPGLQVDTQVGRTLLAAQALTLPVTLSLPPAQAVSLAGRIVPIRLRVVDLDHAAQEFAAADSTFVIPH</sequence>
<dbReference type="InterPro" id="IPR014116">
    <property type="entry name" value="Cyt_c_oxidase_cbb3_FixG"/>
</dbReference>
<protein>
    <submittedName>
        <fullName evidence="9">Cytochrome c oxidase accessory protein CcoG</fullName>
    </submittedName>
</protein>
<feature type="transmembrane region" description="Helical" evidence="7">
    <location>
        <begin position="341"/>
        <end position="359"/>
    </location>
</feature>
<dbReference type="GO" id="GO:0005886">
    <property type="term" value="C:plasma membrane"/>
    <property type="evidence" value="ECO:0007669"/>
    <property type="project" value="TreeGrafter"/>
</dbReference>
<dbReference type="InterPro" id="IPR017900">
    <property type="entry name" value="4Fe4S_Fe_S_CS"/>
</dbReference>
<evidence type="ECO:0000256" key="2">
    <source>
        <dbReference type="ARBA" id="ARBA00022485"/>
    </source>
</evidence>
<feature type="transmembrane region" description="Helical" evidence="7">
    <location>
        <begin position="83"/>
        <end position="104"/>
    </location>
</feature>
<dbReference type="PROSITE" id="PS00198">
    <property type="entry name" value="4FE4S_FER_1"/>
    <property type="match status" value="1"/>
</dbReference>
<dbReference type="Pfam" id="PF12801">
    <property type="entry name" value="Fer4_5"/>
    <property type="match status" value="1"/>
</dbReference>
<name>B1Y0M0_LEPCP</name>
<keyword evidence="1" id="KW-0813">Transport</keyword>
<keyword evidence="7" id="KW-0472">Membrane</keyword>
<keyword evidence="2" id="KW-0004">4Fe-4S</keyword>
<dbReference type="GO" id="GO:0051539">
    <property type="term" value="F:4 iron, 4 sulfur cluster binding"/>
    <property type="evidence" value="ECO:0007669"/>
    <property type="project" value="UniProtKB-KW"/>
</dbReference>
<keyword evidence="7" id="KW-1133">Transmembrane helix</keyword>
<feature type="transmembrane region" description="Helical" evidence="7">
    <location>
        <begin position="157"/>
        <end position="175"/>
    </location>
</feature>
<evidence type="ECO:0000313" key="9">
    <source>
        <dbReference type="EMBL" id="ACB33001.1"/>
    </source>
</evidence>
<dbReference type="GO" id="GO:0046872">
    <property type="term" value="F:metal ion binding"/>
    <property type="evidence" value="ECO:0007669"/>
    <property type="project" value="UniProtKB-KW"/>
</dbReference>
<dbReference type="eggNOG" id="COG0348">
    <property type="taxonomic scope" value="Bacteria"/>
</dbReference>
<dbReference type="Pfam" id="PF13746">
    <property type="entry name" value="Fer4_18"/>
    <property type="match status" value="1"/>
</dbReference>
<dbReference type="STRING" id="395495.Lcho_0728"/>
<organism evidence="9 10">
    <name type="scientific">Leptothrix cholodnii (strain ATCC 51168 / LMG 8142 / SP-6)</name>
    <name type="common">Leptothrix discophora (strain SP-6)</name>
    <dbReference type="NCBI Taxonomy" id="395495"/>
    <lineage>
        <taxon>Bacteria</taxon>
        <taxon>Pseudomonadati</taxon>
        <taxon>Pseudomonadota</taxon>
        <taxon>Betaproteobacteria</taxon>
        <taxon>Burkholderiales</taxon>
        <taxon>Sphaerotilaceae</taxon>
        <taxon>Leptothrix</taxon>
    </lineage>
</organism>
<dbReference type="KEGG" id="lch:Lcho_0728"/>
<keyword evidence="6" id="KW-0411">Iron-sulfur</keyword>
<dbReference type="InterPro" id="IPR051684">
    <property type="entry name" value="Electron_Trans/Redox"/>
</dbReference>
<dbReference type="PANTHER" id="PTHR30176">
    <property type="entry name" value="FERREDOXIN-TYPE PROTEIN NAPH"/>
    <property type="match status" value="1"/>
</dbReference>
<dbReference type="InterPro" id="IPR017896">
    <property type="entry name" value="4Fe4S_Fe-S-bd"/>
</dbReference>
<evidence type="ECO:0000256" key="5">
    <source>
        <dbReference type="ARBA" id="ARBA00023004"/>
    </source>
</evidence>
<keyword evidence="10" id="KW-1185">Reference proteome</keyword>
<dbReference type="PROSITE" id="PS51379">
    <property type="entry name" value="4FE4S_FER_2"/>
    <property type="match status" value="1"/>
</dbReference>
<proteinExistence type="predicted"/>
<evidence type="ECO:0000256" key="7">
    <source>
        <dbReference type="SAM" id="Phobius"/>
    </source>
</evidence>
<evidence type="ECO:0000259" key="8">
    <source>
        <dbReference type="PROSITE" id="PS51379"/>
    </source>
</evidence>
<dbReference type="Gene3D" id="2.60.40.10">
    <property type="entry name" value="Immunoglobulins"/>
    <property type="match status" value="1"/>
</dbReference>
<dbReference type="Gene3D" id="1.10.1060.10">
    <property type="entry name" value="Alpha-helical ferredoxin"/>
    <property type="match status" value="1"/>
</dbReference>
<evidence type="ECO:0000313" key="10">
    <source>
        <dbReference type="Proteomes" id="UP000001693"/>
    </source>
</evidence>
<dbReference type="HOGENOM" id="CLU_032118_0_0_4"/>
<feature type="transmembrane region" description="Helical" evidence="7">
    <location>
        <begin position="195"/>
        <end position="212"/>
    </location>
</feature>
<dbReference type="OrthoDB" id="9811700at2"/>